<dbReference type="AlphaFoldDB" id="A0A139AFD2"/>
<dbReference type="SMART" id="SM00066">
    <property type="entry name" value="GAL4"/>
    <property type="match status" value="1"/>
</dbReference>
<dbReference type="Gene3D" id="4.10.240.10">
    <property type="entry name" value="Zn(2)-C6 fungal-type DNA-binding domain"/>
    <property type="match status" value="1"/>
</dbReference>
<evidence type="ECO:0000313" key="3">
    <source>
        <dbReference type="Proteomes" id="UP000070544"/>
    </source>
</evidence>
<dbReference type="CDD" id="cd00067">
    <property type="entry name" value="GAL4"/>
    <property type="match status" value="1"/>
</dbReference>
<dbReference type="InterPro" id="IPR001138">
    <property type="entry name" value="Zn2Cys6_DnaBD"/>
</dbReference>
<dbReference type="SUPFAM" id="SSF57701">
    <property type="entry name" value="Zn2/Cys6 DNA-binding domain"/>
    <property type="match status" value="1"/>
</dbReference>
<dbReference type="PROSITE" id="PS00463">
    <property type="entry name" value="ZN2_CY6_FUNGAL_1"/>
    <property type="match status" value="1"/>
</dbReference>
<dbReference type="GO" id="GO:0000981">
    <property type="term" value="F:DNA-binding transcription factor activity, RNA polymerase II-specific"/>
    <property type="evidence" value="ECO:0007669"/>
    <property type="project" value="InterPro"/>
</dbReference>
<dbReference type="Proteomes" id="UP000070544">
    <property type="component" value="Unassembled WGS sequence"/>
</dbReference>
<feature type="domain" description="Zn(2)-C6 fungal-type" evidence="1">
    <location>
        <begin position="43"/>
        <end position="73"/>
    </location>
</feature>
<dbReference type="OrthoDB" id="39175at2759"/>
<keyword evidence="3" id="KW-1185">Reference proteome</keyword>
<name>A0A139AFD2_GONPJ</name>
<organism evidence="2 3">
    <name type="scientific">Gonapodya prolifera (strain JEL478)</name>
    <name type="common">Monoblepharis prolifera</name>
    <dbReference type="NCBI Taxonomy" id="1344416"/>
    <lineage>
        <taxon>Eukaryota</taxon>
        <taxon>Fungi</taxon>
        <taxon>Fungi incertae sedis</taxon>
        <taxon>Chytridiomycota</taxon>
        <taxon>Chytridiomycota incertae sedis</taxon>
        <taxon>Monoblepharidomycetes</taxon>
        <taxon>Monoblepharidales</taxon>
        <taxon>Gonapodyaceae</taxon>
        <taxon>Gonapodya</taxon>
    </lineage>
</organism>
<dbReference type="InterPro" id="IPR036864">
    <property type="entry name" value="Zn2-C6_fun-type_DNA-bd_sf"/>
</dbReference>
<protein>
    <recommendedName>
        <fullName evidence="1">Zn(2)-C6 fungal-type domain-containing protein</fullName>
    </recommendedName>
</protein>
<dbReference type="Pfam" id="PF00172">
    <property type="entry name" value="Zn_clus"/>
    <property type="match status" value="1"/>
</dbReference>
<proteinExistence type="predicted"/>
<evidence type="ECO:0000313" key="2">
    <source>
        <dbReference type="EMBL" id="KXS15468.1"/>
    </source>
</evidence>
<reference evidence="2 3" key="1">
    <citation type="journal article" date="2015" name="Genome Biol. Evol.">
        <title>Phylogenomic analyses indicate that early fungi evolved digesting cell walls of algal ancestors of land plants.</title>
        <authorList>
            <person name="Chang Y."/>
            <person name="Wang S."/>
            <person name="Sekimoto S."/>
            <person name="Aerts A.L."/>
            <person name="Choi C."/>
            <person name="Clum A."/>
            <person name="LaButti K.M."/>
            <person name="Lindquist E.A."/>
            <person name="Yee Ngan C."/>
            <person name="Ohm R.A."/>
            <person name="Salamov A.A."/>
            <person name="Grigoriev I.V."/>
            <person name="Spatafora J.W."/>
            <person name="Berbee M.L."/>
        </authorList>
    </citation>
    <scope>NUCLEOTIDE SEQUENCE [LARGE SCALE GENOMIC DNA]</scope>
    <source>
        <strain evidence="2 3">JEL478</strain>
    </source>
</reference>
<dbReference type="PROSITE" id="PS50048">
    <property type="entry name" value="ZN2_CY6_FUNGAL_2"/>
    <property type="match status" value="1"/>
</dbReference>
<sequence length="388" mass="42495">MAFLPFTPLPLRLENVGVGAGDVFPLNRGRKSASSPIDEGPKACDRCASRKKRCDGGLQSCPRCKLFGVACTYNRDYGHRRLRRSSSALLNATPTSPFSFEKQAPRRMSEVIQWNRLPSTAQNVRGVWRTPTLASRLSESSFILEQLSRTPAMFPIGHQMLSPTRLPANTIPTSAMGTLGPNLAEHSLPILKHDMYGVSRHHPTATFASQEPGIRYIDVQSDELRLSDSVLPGMFGVGQPAPSVDFQTSNHWEFSQFPFYHSVSSGHLAMTPSRAPLVLDSSVDWQEASGTVPPHSFPEHSHALSLAEIPLPQSLPLGTSASQAEQVDCTVSPSSLQHPYQQRGGLQSPANMEALSMSSQFHGTQSQISITQSLFWTQHKPFLSRPSG</sequence>
<dbReference type="EMBL" id="KQ965762">
    <property type="protein sequence ID" value="KXS15468.1"/>
    <property type="molecule type" value="Genomic_DNA"/>
</dbReference>
<gene>
    <name evidence="2" type="ORF">M427DRAFT_56811</name>
</gene>
<dbReference type="GO" id="GO:0008270">
    <property type="term" value="F:zinc ion binding"/>
    <property type="evidence" value="ECO:0007669"/>
    <property type="project" value="InterPro"/>
</dbReference>
<evidence type="ECO:0000259" key="1">
    <source>
        <dbReference type="PROSITE" id="PS50048"/>
    </source>
</evidence>
<accession>A0A139AFD2</accession>